<evidence type="ECO:0000313" key="1">
    <source>
        <dbReference type="EMBL" id="NEG55462.1"/>
    </source>
</evidence>
<proteinExistence type="predicted"/>
<name>A0A6L9SV86_9BIFI</name>
<sequence length="358" mass="40442">MATASQTLSVLEQQREALVDAYIQRAWNMWRSLDPADWWNDAITQGVGAWITQNQMAFVKAMRRLGISYADIMLRMVGATPDGQVPEYVVTRDNTDPWAVSVRPSDAYRQMAVRDPTIRPEAWDNLDKEVQMAVDTWLKAAMTRLSTNANADGQIAMNDAATRRFRGSGIRKYRRVIHPEMSKTGTCGLCAVAATNVFGTADLLPMHDNCRCTVAPITAGNDPGLLLNREDLDSIYKAANNSTSAADLKQLRVQVMNHSELGPILTQKEWRQKYDDGTPAPEWHRPDLNMTRNAYTRMYMRAKEFQKHYQSVMDSGEAEQFSFEGRSYIFRPSGHLKQAMAYQTAWLNYLRSSLGLAA</sequence>
<evidence type="ECO:0000313" key="2">
    <source>
        <dbReference type="Proteomes" id="UP000483293"/>
    </source>
</evidence>
<dbReference type="AlphaFoldDB" id="A0A6L9SV86"/>
<dbReference type="Proteomes" id="UP000483293">
    <property type="component" value="Unassembled WGS sequence"/>
</dbReference>
<comment type="caution">
    <text evidence="1">The sequence shown here is derived from an EMBL/GenBank/DDBJ whole genome shotgun (WGS) entry which is preliminary data.</text>
</comment>
<gene>
    <name evidence="1" type="ORF">GFD21_06745</name>
</gene>
<protein>
    <submittedName>
        <fullName evidence="1">Uncharacterized protein</fullName>
    </submittedName>
</protein>
<keyword evidence="2" id="KW-1185">Reference proteome</keyword>
<reference evidence="1 2" key="1">
    <citation type="submission" date="2019-10" db="EMBL/GenBank/DDBJ databases">
        <title>Bifidobacterium from non-human primates.</title>
        <authorList>
            <person name="Modesto M."/>
        </authorList>
    </citation>
    <scope>NUCLEOTIDE SEQUENCE [LARGE SCALE GENOMIC DNA]</scope>
    <source>
        <strain evidence="1 2">SMA15</strain>
    </source>
</reference>
<accession>A0A6L9SV86</accession>
<dbReference type="RefSeq" id="WP_163197195.1">
    <property type="nucleotide sequence ID" value="NZ_WHZV01000005.1"/>
</dbReference>
<organism evidence="1 2">
    <name type="scientific">Bifidobacterium platyrrhinorum</name>
    <dbReference type="NCBI Taxonomy" id="2661628"/>
    <lineage>
        <taxon>Bacteria</taxon>
        <taxon>Bacillati</taxon>
        <taxon>Actinomycetota</taxon>
        <taxon>Actinomycetes</taxon>
        <taxon>Bifidobacteriales</taxon>
        <taxon>Bifidobacteriaceae</taxon>
        <taxon>Bifidobacterium</taxon>
    </lineage>
</organism>
<dbReference type="EMBL" id="WHZV01000005">
    <property type="protein sequence ID" value="NEG55462.1"/>
    <property type="molecule type" value="Genomic_DNA"/>
</dbReference>